<dbReference type="EMBL" id="LAZR01046875">
    <property type="protein sequence ID" value="KKK95528.1"/>
    <property type="molecule type" value="Genomic_DNA"/>
</dbReference>
<evidence type="ECO:0000313" key="2">
    <source>
        <dbReference type="EMBL" id="KKK95528.1"/>
    </source>
</evidence>
<name>A0A0F8ZNV9_9ZZZZ</name>
<reference evidence="2" key="1">
    <citation type="journal article" date="2015" name="Nature">
        <title>Complex archaea that bridge the gap between prokaryotes and eukaryotes.</title>
        <authorList>
            <person name="Spang A."/>
            <person name="Saw J.H."/>
            <person name="Jorgensen S.L."/>
            <person name="Zaremba-Niedzwiedzka K."/>
            <person name="Martijn J."/>
            <person name="Lind A.E."/>
            <person name="van Eijk R."/>
            <person name="Schleper C."/>
            <person name="Guy L."/>
            <person name="Ettema T.J."/>
        </authorList>
    </citation>
    <scope>NUCLEOTIDE SEQUENCE</scope>
</reference>
<evidence type="ECO:0000256" key="1">
    <source>
        <dbReference type="SAM" id="MobiDB-lite"/>
    </source>
</evidence>
<feature type="region of interest" description="Disordered" evidence="1">
    <location>
        <begin position="1"/>
        <end position="57"/>
    </location>
</feature>
<feature type="compositionally biased region" description="Acidic residues" evidence="1">
    <location>
        <begin position="1"/>
        <end position="14"/>
    </location>
</feature>
<sequence>MEEEILTQEEDGIETEMRNIEKEEEAEVKGKKPSVQNPGEEVAEETSETYEGFMQPARMGIVNTTTGDVIDGFEPGRDEGIVQAIKVILNRLDKIAIASGV</sequence>
<accession>A0A0F8ZNV9</accession>
<comment type="caution">
    <text evidence="2">The sequence shown here is derived from an EMBL/GenBank/DDBJ whole genome shotgun (WGS) entry which is preliminary data.</text>
</comment>
<gene>
    <name evidence="2" type="ORF">LCGC14_2671930</name>
</gene>
<organism evidence="2">
    <name type="scientific">marine sediment metagenome</name>
    <dbReference type="NCBI Taxonomy" id="412755"/>
    <lineage>
        <taxon>unclassified sequences</taxon>
        <taxon>metagenomes</taxon>
        <taxon>ecological metagenomes</taxon>
    </lineage>
</organism>
<proteinExistence type="predicted"/>
<protein>
    <submittedName>
        <fullName evidence="2">Uncharacterized protein</fullName>
    </submittedName>
</protein>
<dbReference type="AlphaFoldDB" id="A0A0F8ZNV9"/>